<protein>
    <submittedName>
        <fullName evidence="3">Malate/lactate/ureidoglycolate dehydrogenase, LDH2 family</fullName>
    </submittedName>
</protein>
<evidence type="ECO:0000256" key="2">
    <source>
        <dbReference type="ARBA" id="ARBA00023002"/>
    </source>
</evidence>
<gene>
    <name evidence="3" type="ORF">SAMN02745152_00006</name>
</gene>
<name>A0A1T4K8J8_9SPIR</name>
<dbReference type="GeneID" id="303366288"/>
<evidence type="ECO:0000313" key="3">
    <source>
        <dbReference type="EMBL" id="SJZ38645.1"/>
    </source>
</evidence>
<dbReference type="Gene3D" id="3.30.1370.60">
    <property type="entry name" value="Hypothetical oxidoreductase yiak, domain 2"/>
    <property type="match status" value="1"/>
</dbReference>
<dbReference type="PANTHER" id="PTHR11091">
    <property type="entry name" value="OXIDOREDUCTASE-RELATED"/>
    <property type="match status" value="1"/>
</dbReference>
<dbReference type="OrthoDB" id="9769447at2"/>
<dbReference type="SUPFAM" id="SSF89733">
    <property type="entry name" value="L-sulfolactate dehydrogenase-like"/>
    <property type="match status" value="1"/>
</dbReference>
<proteinExistence type="inferred from homology"/>
<dbReference type="InterPro" id="IPR043144">
    <property type="entry name" value="Mal/L-sulf/L-lact_DH-like_ah"/>
</dbReference>
<dbReference type="InterPro" id="IPR036111">
    <property type="entry name" value="Mal/L-sulfo/L-lacto_DH-like_sf"/>
</dbReference>
<dbReference type="InterPro" id="IPR043143">
    <property type="entry name" value="Mal/L-sulf/L-lact_DH-like_NADP"/>
</dbReference>
<comment type="similarity">
    <text evidence="1">Belongs to the LDH2/MDH2 oxidoreductase family.</text>
</comment>
<dbReference type="PANTHER" id="PTHR11091:SF0">
    <property type="entry name" value="MALATE DEHYDROGENASE"/>
    <property type="match status" value="1"/>
</dbReference>
<dbReference type="AlphaFoldDB" id="A0A1T4K8J8"/>
<dbReference type="Proteomes" id="UP000190395">
    <property type="component" value="Unassembled WGS sequence"/>
</dbReference>
<evidence type="ECO:0000256" key="1">
    <source>
        <dbReference type="ARBA" id="ARBA00006056"/>
    </source>
</evidence>
<accession>A0A1T4K8J8</accession>
<dbReference type="RefSeq" id="WP_078929676.1">
    <property type="nucleotide sequence ID" value="NZ_CAMCOW010000073.1"/>
</dbReference>
<reference evidence="3 4" key="1">
    <citation type="submission" date="2017-02" db="EMBL/GenBank/DDBJ databases">
        <authorList>
            <person name="Peterson S.W."/>
        </authorList>
    </citation>
    <scope>NUCLEOTIDE SEQUENCE [LARGE SCALE GENOMIC DNA]</scope>
    <source>
        <strain evidence="3 4">ATCC BAA-909</strain>
    </source>
</reference>
<sequence length="353" mass="38094">MSLTVDPKKMLELESLIFQKSGLKKEEADTVADNLVQAEMRGIHSHGLIQTENYSKLMRAKKINPHSQIKIVQDGPGTTVFDADHAPGSVAGKIAMAKTIEKAKKNGVAITTVRNATHFGFAAYYAMDALPENMIGMAFTSTGLAVAPFGGYDKVLGTNPICVAVPAGKKRPIVFDAATSNVAFNKIFFAYTEGKSIPDDWALTKDGKTTTNPADVITGGGPQLPFGGYKGYGLDLIVFIMTTLLSGTSVLDGQGDTTAECTDKIGYNFAAIDISRFTDIESFKQNIDITIERIKNSQKREGVQEIFVPGEIEYNNHERQTKEGLFISDGIAGKIRSALEQTGITAKLEDIAI</sequence>
<dbReference type="STRING" id="225004.SAMN02745152_00006"/>
<dbReference type="GO" id="GO:0016491">
    <property type="term" value="F:oxidoreductase activity"/>
    <property type="evidence" value="ECO:0007669"/>
    <property type="project" value="UniProtKB-KW"/>
</dbReference>
<keyword evidence="2" id="KW-0560">Oxidoreductase</keyword>
<dbReference type="Gene3D" id="1.10.1530.10">
    <property type="match status" value="1"/>
</dbReference>
<keyword evidence="4" id="KW-1185">Reference proteome</keyword>
<dbReference type="EMBL" id="FUXC01000001">
    <property type="protein sequence ID" value="SJZ38645.1"/>
    <property type="molecule type" value="Genomic_DNA"/>
</dbReference>
<dbReference type="Pfam" id="PF02615">
    <property type="entry name" value="Ldh_2"/>
    <property type="match status" value="1"/>
</dbReference>
<dbReference type="InterPro" id="IPR003767">
    <property type="entry name" value="Malate/L-lactate_DH-like"/>
</dbReference>
<evidence type="ECO:0000313" key="4">
    <source>
        <dbReference type="Proteomes" id="UP000190395"/>
    </source>
</evidence>
<organism evidence="3 4">
    <name type="scientific">Treponema berlinense</name>
    <dbReference type="NCBI Taxonomy" id="225004"/>
    <lineage>
        <taxon>Bacteria</taxon>
        <taxon>Pseudomonadati</taxon>
        <taxon>Spirochaetota</taxon>
        <taxon>Spirochaetia</taxon>
        <taxon>Spirochaetales</taxon>
        <taxon>Treponemataceae</taxon>
        <taxon>Treponema</taxon>
    </lineage>
</organism>